<comment type="similarity">
    <text evidence="1">Belongs to the 3-hydroxyacyl-CoA dehydrogenase family.</text>
</comment>
<dbReference type="PANTHER" id="PTHR48075">
    <property type="entry name" value="3-HYDROXYACYL-COA DEHYDROGENASE FAMILY PROTEIN"/>
    <property type="match status" value="1"/>
</dbReference>
<dbReference type="AlphaFoldDB" id="A0A7R8WVR4"/>
<dbReference type="InterPro" id="IPR006176">
    <property type="entry name" value="3-OHacyl-CoA_DH_NAD-bd"/>
</dbReference>
<evidence type="ECO:0000256" key="2">
    <source>
        <dbReference type="ARBA" id="ARBA00023002"/>
    </source>
</evidence>
<dbReference type="SUPFAM" id="SSF51735">
    <property type="entry name" value="NAD(P)-binding Rossmann-fold domains"/>
    <property type="match status" value="1"/>
</dbReference>
<gene>
    <name evidence="5" type="ORF">CTOB1V02_LOCUS15926</name>
</gene>
<feature type="domain" description="3-hydroxyacyl-CoA dehydrogenase NAD binding" evidence="4">
    <location>
        <begin position="5"/>
        <end position="188"/>
    </location>
</feature>
<dbReference type="InterPro" id="IPR008927">
    <property type="entry name" value="6-PGluconate_DH-like_C_sf"/>
</dbReference>
<protein>
    <submittedName>
        <fullName evidence="5">Uncharacterized protein</fullName>
    </submittedName>
</protein>
<organism evidence="5">
    <name type="scientific">Cyprideis torosa</name>
    <dbReference type="NCBI Taxonomy" id="163714"/>
    <lineage>
        <taxon>Eukaryota</taxon>
        <taxon>Metazoa</taxon>
        <taxon>Ecdysozoa</taxon>
        <taxon>Arthropoda</taxon>
        <taxon>Crustacea</taxon>
        <taxon>Oligostraca</taxon>
        <taxon>Ostracoda</taxon>
        <taxon>Podocopa</taxon>
        <taxon>Podocopida</taxon>
        <taxon>Cytherocopina</taxon>
        <taxon>Cytheroidea</taxon>
        <taxon>Cytherideidae</taxon>
        <taxon>Cyprideis</taxon>
    </lineage>
</organism>
<dbReference type="Pfam" id="PF00725">
    <property type="entry name" value="3HCDH"/>
    <property type="match status" value="1"/>
</dbReference>
<evidence type="ECO:0000313" key="5">
    <source>
        <dbReference type="EMBL" id="CAD7238111.1"/>
    </source>
</evidence>
<evidence type="ECO:0000256" key="1">
    <source>
        <dbReference type="ARBA" id="ARBA00009463"/>
    </source>
</evidence>
<dbReference type="PIRSF" id="PIRSF000105">
    <property type="entry name" value="HCDH"/>
    <property type="match status" value="1"/>
</dbReference>
<dbReference type="SUPFAM" id="SSF48179">
    <property type="entry name" value="6-phosphogluconate dehydrogenase C-terminal domain-like"/>
    <property type="match status" value="1"/>
</dbReference>
<dbReference type="InterPro" id="IPR006108">
    <property type="entry name" value="3HC_DH_C"/>
</dbReference>
<evidence type="ECO:0000259" key="4">
    <source>
        <dbReference type="Pfam" id="PF02737"/>
    </source>
</evidence>
<dbReference type="Gene3D" id="3.40.50.720">
    <property type="entry name" value="NAD(P)-binding Rossmann-like Domain"/>
    <property type="match status" value="1"/>
</dbReference>
<feature type="non-terminal residue" evidence="5">
    <location>
        <position position="264"/>
    </location>
</feature>
<accession>A0A7R8WVR4</accession>
<dbReference type="InterPro" id="IPR036291">
    <property type="entry name" value="NAD(P)-bd_dom_sf"/>
</dbReference>
<evidence type="ECO:0000259" key="3">
    <source>
        <dbReference type="Pfam" id="PF00725"/>
    </source>
</evidence>
<dbReference type="Gene3D" id="1.10.1040.50">
    <property type="match status" value="1"/>
</dbReference>
<dbReference type="GO" id="GO:0070403">
    <property type="term" value="F:NAD+ binding"/>
    <property type="evidence" value="ECO:0007669"/>
    <property type="project" value="InterPro"/>
</dbReference>
<feature type="domain" description="3-hydroxyacyl-CoA dehydrogenase C-terminal" evidence="3">
    <location>
        <begin position="190"/>
        <end position="258"/>
    </location>
</feature>
<keyword evidence="2" id="KW-0560">Oxidoreductase</keyword>
<dbReference type="EMBL" id="OB696326">
    <property type="protein sequence ID" value="CAD7238111.1"/>
    <property type="molecule type" value="Genomic_DNA"/>
</dbReference>
<name>A0A7R8WVR4_9CRUS</name>
<sequence>MRIEKVAVIGSGTMGSGIAGHLANAGIAVRLFDIKSDGDDANAVAERALQRLRESDPPQLVDPSVLDHITVGNIDDDLEQIADCDWIVEAIVERLDLKRALYRRIDALRKPEAIVSSNTSTIPMALLAEGMPEAFHRRFAISHFFNPVRYMRLLELVSGEMTDPEVVDTLRRFNDEVLGKGVVECRDTPGFLGNRVGVFALQVGIDEAIKNGLTAHEADALMGRPMGIPKTGVFGLYDLIGLDLMVDVVKSLKTILPEGDAFHP</sequence>
<dbReference type="PANTHER" id="PTHR48075:SF7">
    <property type="entry name" value="3-HYDROXYACYL-COA DEHYDROGENASE-RELATED"/>
    <property type="match status" value="1"/>
</dbReference>
<dbReference type="GO" id="GO:0006631">
    <property type="term" value="P:fatty acid metabolic process"/>
    <property type="evidence" value="ECO:0007669"/>
    <property type="project" value="InterPro"/>
</dbReference>
<dbReference type="InterPro" id="IPR022694">
    <property type="entry name" value="3-OHacyl-CoA_DH"/>
</dbReference>
<proteinExistence type="inferred from homology"/>
<reference evidence="5" key="1">
    <citation type="submission" date="2020-11" db="EMBL/GenBank/DDBJ databases">
        <authorList>
            <person name="Tran Van P."/>
        </authorList>
    </citation>
    <scope>NUCLEOTIDE SEQUENCE</scope>
</reference>
<dbReference type="Pfam" id="PF02737">
    <property type="entry name" value="3HCDH_N"/>
    <property type="match status" value="1"/>
</dbReference>
<dbReference type="GO" id="GO:0016616">
    <property type="term" value="F:oxidoreductase activity, acting on the CH-OH group of donors, NAD or NADP as acceptor"/>
    <property type="evidence" value="ECO:0007669"/>
    <property type="project" value="InterPro"/>
</dbReference>
<dbReference type="OrthoDB" id="5958943at2759"/>